<name>A0A4P7URI2_DESDE</name>
<organism evidence="3 4">
    <name type="scientific">Desulfovibrio desulfuricans</name>
    <dbReference type="NCBI Taxonomy" id="876"/>
    <lineage>
        <taxon>Bacteria</taxon>
        <taxon>Pseudomonadati</taxon>
        <taxon>Thermodesulfobacteriota</taxon>
        <taxon>Desulfovibrionia</taxon>
        <taxon>Desulfovibrionales</taxon>
        <taxon>Desulfovibrionaceae</taxon>
        <taxon>Desulfovibrio</taxon>
    </lineage>
</organism>
<keyword evidence="1" id="KW-1133">Transmembrane helix</keyword>
<protein>
    <submittedName>
        <fullName evidence="3">SHOCT domain-containing protein</fullName>
    </submittedName>
</protein>
<dbReference type="Proteomes" id="UP000297065">
    <property type="component" value="Chromosome"/>
</dbReference>
<gene>
    <name evidence="3" type="ORF">DDIC_10340</name>
</gene>
<accession>A0A4P7URI2</accession>
<evidence type="ECO:0000313" key="4">
    <source>
        <dbReference type="Proteomes" id="UP000297065"/>
    </source>
</evidence>
<reference evidence="3 4" key="1">
    <citation type="submission" date="2019-02" db="EMBL/GenBank/DDBJ databases">
        <title>Complete Genome Sequence of Desulfovibrio desulfuricans IC1, a Sulfonate Utilizing Anaerobe.</title>
        <authorList>
            <person name="Day L.A."/>
            <person name="De Leon K.B."/>
            <person name="Wall J.D."/>
        </authorList>
    </citation>
    <scope>NUCLEOTIDE SEQUENCE [LARGE SCALE GENOMIC DNA]</scope>
    <source>
        <strain evidence="3 4">IC1</strain>
    </source>
</reference>
<keyword evidence="1" id="KW-0472">Membrane</keyword>
<sequence length="74" mass="8194">MYGCDIGSVMGWGNGMTHLMFMILIVSLAAVFISRIIPQKKNNMDSADSLSILKKRLASGEISLEEYEKLKNAI</sequence>
<dbReference type="AlphaFoldDB" id="A0A4P7URI2"/>
<evidence type="ECO:0000313" key="3">
    <source>
        <dbReference type="EMBL" id="QCC86262.1"/>
    </source>
</evidence>
<evidence type="ECO:0000259" key="2">
    <source>
        <dbReference type="Pfam" id="PF09851"/>
    </source>
</evidence>
<feature type="domain" description="SHOCT" evidence="2">
    <location>
        <begin position="48"/>
        <end position="73"/>
    </location>
</feature>
<feature type="transmembrane region" description="Helical" evidence="1">
    <location>
        <begin position="19"/>
        <end position="37"/>
    </location>
</feature>
<dbReference type="OrthoDB" id="5459638at2"/>
<proteinExistence type="predicted"/>
<dbReference type="RefSeq" id="WP_136400364.1">
    <property type="nucleotide sequence ID" value="NZ_CP036295.1"/>
</dbReference>
<dbReference type="Pfam" id="PF09851">
    <property type="entry name" value="SHOCT"/>
    <property type="match status" value="1"/>
</dbReference>
<dbReference type="EMBL" id="CP036295">
    <property type="protein sequence ID" value="QCC86262.1"/>
    <property type="molecule type" value="Genomic_DNA"/>
</dbReference>
<keyword evidence="1" id="KW-0812">Transmembrane</keyword>
<evidence type="ECO:0000256" key="1">
    <source>
        <dbReference type="SAM" id="Phobius"/>
    </source>
</evidence>
<dbReference type="InterPro" id="IPR018649">
    <property type="entry name" value="SHOCT"/>
</dbReference>